<proteinExistence type="predicted"/>
<comment type="caution">
    <text evidence="1">The sequence shown here is derived from an EMBL/GenBank/DDBJ whole genome shotgun (WGS) entry which is preliminary data.</text>
</comment>
<accession>A0A2T0KAX6</accession>
<sequence>MPRIQKPDGTFGCSFTRMVTSTALLRLGIEPPENTEIE</sequence>
<dbReference type="Proteomes" id="UP000239415">
    <property type="component" value="Unassembled WGS sequence"/>
</dbReference>
<gene>
    <name evidence="1" type="ORF">CLV67_108105</name>
</gene>
<evidence type="ECO:0000313" key="1">
    <source>
        <dbReference type="EMBL" id="PRX20310.1"/>
    </source>
</evidence>
<protein>
    <submittedName>
        <fullName evidence="1">Uncharacterized protein</fullName>
    </submittedName>
</protein>
<dbReference type="AlphaFoldDB" id="A0A2T0KAX6"/>
<keyword evidence="2" id="KW-1185">Reference proteome</keyword>
<organism evidence="1 2">
    <name type="scientific">Actinoplanes italicus</name>
    <dbReference type="NCBI Taxonomy" id="113567"/>
    <lineage>
        <taxon>Bacteria</taxon>
        <taxon>Bacillati</taxon>
        <taxon>Actinomycetota</taxon>
        <taxon>Actinomycetes</taxon>
        <taxon>Micromonosporales</taxon>
        <taxon>Micromonosporaceae</taxon>
        <taxon>Actinoplanes</taxon>
    </lineage>
</organism>
<evidence type="ECO:0000313" key="2">
    <source>
        <dbReference type="Proteomes" id="UP000239415"/>
    </source>
</evidence>
<name>A0A2T0KAX6_9ACTN</name>
<dbReference type="EMBL" id="PVMZ01000008">
    <property type="protein sequence ID" value="PRX20310.1"/>
    <property type="molecule type" value="Genomic_DNA"/>
</dbReference>
<reference evidence="1 2" key="1">
    <citation type="submission" date="2018-03" db="EMBL/GenBank/DDBJ databases">
        <title>Genomic Encyclopedia of Archaeal and Bacterial Type Strains, Phase II (KMG-II): from individual species to whole genera.</title>
        <authorList>
            <person name="Goeker M."/>
        </authorList>
    </citation>
    <scope>NUCLEOTIDE SEQUENCE [LARGE SCALE GENOMIC DNA]</scope>
    <source>
        <strain evidence="1 2">DSM 43146</strain>
    </source>
</reference>